<dbReference type="PROSITE" id="PS50931">
    <property type="entry name" value="HTH_LYSR"/>
    <property type="match status" value="1"/>
</dbReference>
<evidence type="ECO:0000256" key="2">
    <source>
        <dbReference type="ARBA" id="ARBA00023015"/>
    </source>
</evidence>
<gene>
    <name evidence="6" type="ORF">HH303_04245</name>
</gene>
<accession>A0A7Y0DY19</accession>
<dbReference type="Gene3D" id="1.10.10.10">
    <property type="entry name" value="Winged helix-like DNA-binding domain superfamily/Winged helix DNA-binding domain"/>
    <property type="match status" value="1"/>
</dbReference>
<dbReference type="InterPro" id="IPR000847">
    <property type="entry name" value="LysR_HTH_N"/>
</dbReference>
<reference evidence="6 7" key="1">
    <citation type="submission" date="2020-04" db="EMBL/GenBank/DDBJ databases">
        <title>Rhodospirillaceae bacterium KN72 isolated from deep sea.</title>
        <authorList>
            <person name="Zhang D.-C."/>
        </authorList>
    </citation>
    <scope>NUCLEOTIDE SEQUENCE [LARGE SCALE GENOMIC DNA]</scope>
    <source>
        <strain evidence="6 7">KN72</strain>
    </source>
</reference>
<dbReference type="InterPro" id="IPR036388">
    <property type="entry name" value="WH-like_DNA-bd_sf"/>
</dbReference>
<evidence type="ECO:0000256" key="3">
    <source>
        <dbReference type="ARBA" id="ARBA00023125"/>
    </source>
</evidence>
<dbReference type="InterPro" id="IPR036390">
    <property type="entry name" value="WH_DNA-bd_sf"/>
</dbReference>
<dbReference type="Pfam" id="PF00126">
    <property type="entry name" value="HTH_1"/>
    <property type="match status" value="1"/>
</dbReference>
<keyword evidence="7" id="KW-1185">Reference proteome</keyword>
<dbReference type="InterPro" id="IPR050950">
    <property type="entry name" value="HTH-type_LysR_regulators"/>
</dbReference>
<dbReference type="Pfam" id="PF03466">
    <property type="entry name" value="LysR_substrate"/>
    <property type="match status" value="1"/>
</dbReference>
<evidence type="ECO:0000313" key="7">
    <source>
        <dbReference type="Proteomes" id="UP000539372"/>
    </source>
</evidence>
<dbReference type="GO" id="GO:0005829">
    <property type="term" value="C:cytosol"/>
    <property type="evidence" value="ECO:0007669"/>
    <property type="project" value="TreeGrafter"/>
</dbReference>
<sequence>MSQYRPDLKLKDFRLIQAIAETGQLATASERLGLAQPAASRMLAGIERSLGAKVFHRHPKGMTPTTVGAVLIRNGMELIHGIDQTLLEVEAIGQGRAGRARIGAVTGGAVSVVVPAIQQLKRDAAHAEIHVDVAPSDELVDGLLKGDYDFVLSRVPAGMDARQFVIRRGRVEIVRFLMREGHPASSGMPKTLASLAGYEWVIQAPRTPIRQAVEDAFVGRGVPLPGEIVNTTSLLVMIAYLNTSDAIAPVSREVAELIVSDSGGRRFAAFDLDDPIIISPYHLLSRKGHSLSPLAMKLRSIILGSFSDPGAGLS</sequence>
<feature type="domain" description="HTH lysR-type" evidence="5">
    <location>
        <begin position="8"/>
        <end position="65"/>
    </location>
</feature>
<dbReference type="Proteomes" id="UP000539372">
    <property type="component" value="Unassembled WGS sequence"/>
</dbReference>
<keyword evidence="2" id="KW-0805">Transcription regulation</keyword>
<dbReference type="Gene3D" id="3.40.190.10">
    <property type="entry name" value="Periplasmic binding protein-like II"/>
    <property type="match status" value="1"/>
</dbReference>
<keyword evidence="3" id="KW-0238">DNA-binding</keyword>
<proteinExistence type="inferred from homology"/>
<dbReference type="EMBL" id="JABBNT010000001">
    <property type="protein sequence ID" value="NMM43676.1"/>
    <property type="molecule type" value="Genomic_DNA"/>
</dbReference>
<comment type="similarity">
    <text evidence="1">Belongs to the LysR transcriptional regulatory family.</text>
</comment>
<evidence type="ECO:0000259" key="5">
    <source>
        <dbReference type="PROSITE" id="PS50931"/>
    </source>
</evidence>
<evidence type="ECO:0000313" key="6">
    <source>
        <dbReference type="EMBL" id="NMM43676.1"/>
    </source>
</evidence>
<dbReference type="SUPFAM" id="SSF53850">
    <property type="entry name" value="Periplasmic binding protein-like II"/>
    <property type="match status" value="1"/>
</dbReference>
<dbReference type="SUPFAM" id="SSF46785">
    <property type="entry name" value="Winged helix' DNA-binding domain"/>
    <property type="match status" value="1"/>
</dbReference>
<evidence type="ECO:0000256" key="1">
    <source>
        <dbReference type="ARBA" id="ARBA00009437"/>
    </source>
</evidence>
<dbReference type="InterPro" id="IPR005119">
    <property type="entry name" value="LysR_subst-bd"/>
</dbReference>
<dbReference type="AlphaFoldDB" id="A0A7Y0DY19"/>
<dbReference type="PANTHER" id="PTHR30419:SF8">
    <property type="entry name" value="NITROGEN ASSIMILATION TRANSCRIPTIONAL ACTIVATOR-RELATED"/>
    <property type="match status" value="1"/>
</dbReference>
<comment type="caution">
    <text evidence="6">The sequence shown here is derived from an EMBL/GenBank/DDBJ whole genome shotgun (WGS) entry which is preliminary data.</text>
</comment>
<evidence type="ECO:0000256" key="4">
    <source>
        <dbReference type="ARBA" id="ARBA00023163"/>
    </source>
</evidence>
<dbReference type="GO" id="GO:0003700">
    <property type="term" value="F:DNA-binding transcription factor activity"/>
    <property type="evidence" value="ECO:0007669"/>
    <property type="project" value="InterPro"/>
</dbReference>
<organism evidence="6 7">
    <name type="scientific">Pacificispira spongiicola</name>
    <dbReference type="NCBI Taxonomy" id="2729598"/>
    <lineage>
        <taxon>Bacteria</taxon>
        <taxon>Pseudomonadati</taxon>
        <taxon>Pseudomonadota</taxon>
        <taxon>Alphaproteobacteria</taxon>
        <taxon>Rhodospirillales</taxon>
        <taxon>Rhodospirillaceae</taxon>
        <taxon>Pacificispira</taxon>
    </lineage>
</organism>
<dbReference type="GO" id="GO:0003677">
    <property type="term" value="F:DNA binding"/>
    <property type="evidence" value="ECO:0007669"/>
    <property type="project" value="UniProtKB-KW"/>
</dbReference>
<keyword evidence="4" id="KW-0804">Transcription</keyword>
<dbReference type="RefSeq" id="WP_169623938.1">
    <property type="nucleotide sequence ID" value="NZ_JABBNT010000001.1"/>
</dbReference>
<dbReference type="PANTHER" id="PTHR30419">
    <property type="entry name" value="HTH-TYPE TRANSCRIPTIONAL REGULATOR YBHD"/>
    <property type="match status" value="1"/>
</dbReference>
<name>A0A7Y0DY19_9PROT</name>
<protein>
    <submittedName>
        <fullName evidence="6">LysR family transcriptional regulator</fullName>
    </submittedName>
</protein>